<accession>A0A1L2ZM45</accession>
<dbReference type="InterPro" id="IPR008271">
    <property type="entry name" value="Ser/Thr_kinase_AS"/>
</dbReference>
<dbReference type="GO" id="GO:0004674">
    <property type="term" value="F:protein serine/threonine kinase activity"/>
    <property type="evidence" value="ECO:0007669"/>
    <property type="project" value="UniProtKB-KW"/>
</dbReference>
<organism evidence="13 14">
    <name type="scientific">Neomicrococcus aestuarii</name>
    <dbReference type="NCBI Taxonomy" id="556325"/>
    <lineage>
        <taxon>Bacteria</taxon>
        <taxon>Bacillati</taxon>
        <taxon>Actinomycetota</taxon>
        <taxon>Actinomycetes</taxon>
        <taxon>Micrococcales</taxon>
        <taxon>Micrococcaceae</taxon>
        <taxon>Neomicrococcus</taxon>
    </lineage>
</organism>
<dbReference type="SMART" id="SM00740">
    <property type="entry name" value="PASTA"/>
    <property type="match status" value="4"/>
</dbReference>
<dbReference type="OrthoDB" id="9762169at2"/>
<dbReference type="Gene3D" id="3.30.10.20">
    <property type="match status" value="4"/>
</dbReference>
<sequence>MEERTVDPLVGQVIDRRYHIHRRLARGGMSTVYLATDERLHRDVALKALYPYLAEDARVVKRFEEEAITAAKLSHPNIVNVLDQGVDGDTAYLVMEYVKGETLRKLLERQGRLTPRQTLRIMEEILDGLAAAHAKGLIHRDVKPENVLLTETGRVKVADFGLARAASNHTQSGTLVGTVAYVSPELVTGGNADKRSDLYAIGIMLFELLTGEQPFQGQNSMQIVFKHVNETVPLPSTVVPEIPQDLDELVEWCTAKDPEARPVDAEALLGELRHVRAALSDEQLDLGATDIANRRKDYDDAAAATAPVAVDREVEEKYAGYWNEPDQSQNGEPGASTAANSSSNSTPDGDSYDPDPTLDDPDELEDRDNDGDFSSDIDEDEDLDATTVIATGDHRTEVFSRVGSGYDAREDSQFTEVINARDLSANEATSGVETSARADGGTSDTGVISAVGATAPPARPVKPAVAAKQARKDAKNAEREWKKQAQKPLVKLDKKGAGVRRWILAIVLFMLAALLAATGWFFGMGPGAPVSLPETSGQTVASATQALSDAGVAARPKEVFSDDVDKGLVVGTEPLASTTIRRYEGVDLLVSKGPELFEVPNLAQLAQSDLPAILEAESLELGTVTQEFDESIAKGEVLSQSVAPGTAVRRGTEVSVVVSKGPAPVSVPGLAGMTLAEATAALENIGLNLVEGQEENSASVPAGQISAQSVKEGTKVSRGTDVSVSISLGPRMIEVPRVIGMQLDEARSTLEDLGFEVSVKYPLGNLFGTVHGQSVLGDTAAEGSTITLTVV</sequence>
<comment type="catalytic activity">
    <reaction evidence="7">
        <text>L-threonyl-[protein] + ATP = O-phospho-L-threonyl-[protein] + ADP + H(+)</text>
        <dbReference type="Rhea" id="RHEA:46608"/>
        <dbReference type="Rhea" id="RHEA-COMP:11060"/>
        <dbReference type="Rhea" id="RHEA-COMP:11605"/>
        <dbReference type="ChEBI" id="CHEBI:15378"/>
        <dbReference type="ChEBI" id="CHEBI:30013"/>
        <dbReference type="ChEBI" id="CHEBI:30616"/>
        <dbReference type="ChEBI" id="CHEBI:61977"/>
        <dbReference type="ChEBI" id="CHEBI:456216"/>
        <dbReference type="EC" id="2.7.11.1"/>
    </reaction>
</comment>
<dbReference type="KEGG" id="nae:BHE16_03360"/>
<feature type="compositionally biased region" description="Acidic residues" evidence="9">
    <location>
        <begin position="350"/>
        <end position="384"/>
    </location>
</feature>
<dbReference type="Gene3D" id="1.10.510.10">
    <property type="entry name" value="Transferase(Phosphotransferase) domain 1"/>
    <property type="match status" value="1"/>
</dbReference>
<protein>
    <recommendedName>
        <fullName evidence="1">non-specific serine/threonine protein kinase</fullName>
        <ecNumber evidence="1">2.7.11.1</ecNumber>
    </recommendedName>
</protein>
<feature type="domain" description="PASTA" evidence="12">
    <location>
        <begin position="661"/>
        <end position="728"/>
    </location>
</feature>
<dbReference type="InterPro" id="IPR011009">
    <property type="entry name" value="Kinase-like_dom_sf"/>
</dbReference>
<dbReference type="GO" id="GO:0005524">
    <property type="term" value="F:ATP binding"/>
    <property type="evidence" value="ECO:0007669"/>
    <property type="project" value="UniProtKB-KW"/>
</dbReference>
<feature type="transmembrane region" description="Helical" evidence="10">
    <location>
        <begin position="502"/>
        <end position="523"/>
    </location>
</feature>
<keyword evidence="10" id="KW-1133">Transmembrane helix</keyword>
<comment type="catalytic activity">
    <reaction evidence="8">
        <text>L-seryl-[protein] + ATP = O-phospho-L-seryl-[protein] + ADP + H(+)</text>
        <dbReference type="Rhea" id="RHEA:17989"/>
        <dbReference type="Rhea" id="RHEA-COMP:9863"/>
        <dbReference type="Rhea" id="RHEA-COMP:11604"/>
        <dbReference type="ChEBI" id="CHEBI:15378"/>
        <dbReference type="ChEBI" id="CHEBI:29999"/>
        <dbReference type="ChEBI" id="CHEBI:30616"/>
        <dbReference type="ChEBI" id="CHEBI:83421"/>
        <dbReference type="ChEBI" id="CHEBI:456216"/>
        <dbReference type="EC" id="2.7.11.1"/>
    </reaction>
</comment>
<evidence type="ECO:0000256" key="6">
    <source>
        <dbReference type="ARBA" id="ARBA00022840"/>
    </source>
</evidence>
<dbReference type="PROSITE" id="PS50011">
    <property type="entry name" value="PROTEIN_KINASE_DOM"/>
    <property type="match status" value="1"/>
</dbReference>
<dbReference type="InterPro" id="IPR005543">
    <property type="entry name" value="PASTA_dom"/>
</dbReference>
<dbReference type="GO" id="GO:0045717">
    <property type="term" value="P:negative regulation of fatty acid biosynthetic process"/>
    <property type="evidence" value="ECO:0007669"/>
    <property type="project" value="UniProtKB-ARBA"/>
</dbReference>
<evidence type="ECO:0000256" key="2">
    <source>
        <dbReference type="ARBA" id="ARBA00022527"/>
    </source>
</evidence>
<proteinExistence type="predicted"/>
<feature type="domain" description="PASTA" evidence="12">
    <location>
        <begin position="593"/>
        <end position="660"/>
    </location>
</feature>
<dbReference type="PROSITE" id="PS51178">
    <property type="entry name" value="PASTA"/>
    <property type="match status" value="4"/>
</dbReference>
<dbReference type="PANTHER" id="PTHR43289:SF34">
    <property type="entry name" value="SERINE_THREONINE-PROTEIN KINASE YBDM-RELATED"/>
    <property type="match status" value="1"/>
</dbReference>
<feature type="compositionally biased region" description="Low complexity" evidence="9">
    <location>
        <begin position="335"/>
        <end position="349"/>
    </location>
</feature>
<dbReference type="SMART" id="SM00220">
    <property type="entry name" value="S_TKc"/>
    <property type="match status" value="1"/>
</dbReference>
<feature type="domain" description="Protein kinase" evidence="11">
    <location>
        <begin position="18"/>
        <end position="277"/>
    </location>
</feature>
<evidence type="ECO:0000259" key="12">
    <source>
        <dbReference type="PROSITE" id="PS51178"/>
    </source>
</evidence>
<dbReference type="CDD" id="cd06577">
    <property type="entry name" value="PASTA_pknB"/>
    <property type="match status" value="4"/>
</dbReference>
<dbReference type="AlphaFoldDB" id="A0A1L2ZM45"/>
<evidence type="ECO:0000256" key="1">
    <source>
        <dbReference type="ARBA" id="ARBA00012513"/>
    </source>
</evidence>
<feature type="domain" description="PASTA" evidence="12">
    <location>
        <begin position="729"/>
        <end position="791"/>
    </location>
</feature>
<reference evidence="13 14" key="1">
    <citation type="submission" date="2016-11" db="EMBL/GenBank/DDBJ databases">
        <title>Genome sequencing of Zhihengliuella aestuarii B18 antagonistic to Plasmodiophora brassicae.</title>
        <authorList>
            <person name="Luo Y."/>
        </authorList>
    </citation>
    <scope>NUCLEOTIDE SEQUENCE [LARGE SCALE GENOMIC DNA]</scope>
    <source>
        <strain evidence="13 14">B18</strain>
    </source>
</reference>
<evidence type="ECO:0000256" key="4">
    <source>
        <dbReference type="ARBA" id="ARBA00022741"/>
    </source>
</evidence>
<dbReference type="FunFam" id="3.30.200.20:FF:000035">
    <property type="entry name" value="Serine/threonine protein kinase Stk1"/>
    <property type="match status" value="1"/>
</dbReference>
<dbReference type="PROSITE" id="PS00108">
    <property type="entry name" value="PROTEIN_KINASE_ST"/>
    <property type="match status" value="1"/>
</dbReference>
<keyword evidence="3" id="KW-0808">Transferase</keyword>
<evidence type="ECO:0000256" key="3">
    <source>
        <dbReference type="ARBA" id="ARBA00022679"/>
    </source>
</evidence>
<dbReference type="PANTHER" id="PTHR43289">
    <property type="entry name" value="MITOGEN-ACTIVATED PROTEIN KINASE KINASE KINASE 20-RELATED"/>
    <property type="match status" value="1"/>
</dbReference>
<evidence type="ECO:0000256" key="5">
    <source>
        <dbReference type="ARBA" id="ARBA00022777"/>
    </source>
</evidence>
<dbReference type="EMBL" id="CP018135">
    <property type="protein sequence ID" value="APF40219.1"/>
    <property type="molecule type" value="Genomic_DNA"/>
</dbReference>
<evidence type="ECO:0000313" key="14">
    <source>
        <dbReference type="Proteomes" id="UP000183530"/>
    </source>
</evidence>
<evidence type="ECO:0000256" key="9">
    <source>
        <dbReference type="SAM" id="MobiDB-lite"/>
    </source>
</evidence>
<dbReference type="STRING" id="556325.BHE16_03360"/>
<keyword evidence="14" id="KW-1185">Reference proteome</keyword>
<keyword evidence="4" id="KW-0547">Nucleotide-binding</keyword>
<dbReference type="Proteomes" id="UP000183530">
    <property type="component" value="Chromosome"/>
</dbReference>
<evidence type="ECO:0000259" key="11">
    <source>
        <dbReference type="PROSITE" id="PS50011"/>
    </source>
</evidence>
<evidence type="ECO:0000256" key="8">
    <source>
        <dbReference type="ARBA" id="ARBA00048679"/>
    </source>
</evidence>
<dbReference type="Pfam" id="PF03793">
    <property type="entry name" value="PASTA"/>
    <property type="match status" value="4"/>
</dbReference>
<keyword evidence="10" id="KW-0812">Transmembrane</keyword>
<keyword evidence="5" id="KW-0418">Kinase</keyword>
<dbReference type="RefSeq" id="WP_071893699.1">
    <property type="nucleotide sequence ID" value="NZ_CP018135.1"/>
</dbReference>
<dbReference type="FunFam" id="1.10.510.10:FF:000021">
    <property type="entry name" value="Serine/threonine protein kinase"/>
    <property type="match status" value="1"/>
</dbReference>
<evidence type="ECO:0000313" key="13">
    <source>
        <dbReference type="EMBL" id="APF40219.1"/>
    </source>
</evidence>
<dbReference type="CDD" id="cd14014">
    <property type="entry name" value="STKc_PknB_like"/>
    <property type="match status" value="1"/>
</dbReference>
<evidence type="ECO:0000256" key="7">
    <source>
        <dbReference type="ARBA" id="ARBA00047899"/>
    </source>
</evidence>
<dbReference type="EC" id="2.7.11.1" evidence="1"/>
<dbReference type="SUPFAM" id="SSF56112">
    <property type="entry name" value="Protein kinase-like (PK-like)"/>
    <property type="match status" value="1"/>
</dbReference>
<gene>
    <name evidence="13" type="ORF">BHE16_03360</name>
</gene>
<keyword evidence="6" id="KW-0067">ATP-binding</keyword>
<evidence type="ECO:0000256" key="10">
    <source>
        <dbReference type="SAM" id="Phobius"/>
    </source>
</evidence>
<feature type="domain" description="PASTA" evidence="12">
    <location>
        <begin position="527"/>
        <end position="592"/>
    </location>
</feature>
<name>A0A1L2ZM45_9MICC</name>
<keyword evidence="2" id="KW-0723">Serine/threonine-protein kinase</keyword>
<dbReference type="Gene3D" id="3.30.200.20">
    <property type="entry name" value="Phosphorylase Kinase, domain 1"/>
    <property type="match status" value="1"/>
</dbReference>
<keyword evidence="10" id="KW-0472">Membrane</keyword>
<dbReference type="Pfam" id="PF00069">
    <property type="entry name" value="Pkinase"/>
    <property type="match status" value="1"/>
</dbReference>
<dbReference type="InterPro" id="IPR000719">
    <property type="entry name" value="Prot_kinase_dom"/>
</dbReference>
<feature type="region of interest" description="Disordered" evidence="9">
    <location>
        <begin position="322"/>
        <end position="389"/>
    </location>
</feature>